<protein>
    <submittedName>
        <fullName evidence="1">DUF2634 domain-containing protein</fullName>
    </submittedName>
</protein>
<dbReference type="Pfam" id="PF10934">
    <property type="entry name" value="Sheath_initiator"/>
    <property type="match status" value="1"/>
</dbReference>
<reference evidence="2" key="1">
    <citation type="journal article" date="2014" name="Biotechnol. Biofuels">
        <title>Comparison of single-molecule sequencing and hybrid approaches for finishing the genome of Clostridium autoethanogenum and analysis of CRISPR systems in industrial relevant Clostridia.</title>
        <authorList>
            <person name="Brown S.D."/>
            <person name="Nagaraju S."/>
            <person name="Utturkar S."/>
            <person name="De Tissera S."/>
            <person name="Segovia S."/>
            <person name="Mitchell W."/>
            <person name="Land M.L."/>
            <person name="Dassanayake A."/>
            <person name="Kopke M."/>
        </authorList>
    </citation>
    <scope>NUCLEOTIDE SEQUENCE [LARGE SCALE GENOMIC DNA]</scope>
    <source>
        <strain evidence="2">DSM 10061</strain>
    </source>
</reference>
<evidence type="ECO:0000313" key="2">
    <source>
        <dbReference type="Proteomes" id="UP000017590"/>
    </source>
</evidence>
<keyword evidence="2" id="KW-1185">Reference proteome</keyword>
<dbReference type="Proteomes" id="UP000017590">
    <property type="component" value="Chromosome"/>
</dbReference>
<dbReference type="EMBL" id="CP006763">
    <property type="protein sequence ID" value="AGY77995.1"/>
    <property type="molecule type" value="Genomic_DNA"/>
</dbReference>
<name>A0ABM5NZN7_9CLOT</name>
<sequence>MAATNMLPLIPDIQQQIDNIPSITTIDPLGRVYKFDFNSNTFVIEGGKLVELTTDIEKIEQWIHLILLTYQDKFDIYKDTEFYCNIEDFYGKKFLKMKGYYQSELINEIKTALLKHRYIQSVDTFELTHIEKTKWKVSYKVTLIDGVIEKQEVV</sequence>
<organism evidence="1 2">
    <name type="scientific">Clostridium autoethanogenum DSM 10061</name>
    <dbReference type="NCBI Taxonomy" id="1341692"/>
    <lineage>
        <taxon>Bacteria</taxon>
        <taxon>Bacillati</taxon>
        <taxon>Bacillota</taxon>
        <taxon>Clostridia</taxon>
        <taxon>Eubacteriales</taxon>
        <taxon>Clostridiaceae</taxon>
        <taxon>Clostridium</taxon>
    </lineage>
</organism>
<evidence type="ECO:0000313" key="1">
    <source>
        <dbReference type="EMBL" id="AGY77995.1"/>
    </source>
</evidence>
<accession>A0ABM5NZN7</accession>
<dbReference type="InterPro" id="IPR020288">
    <property type="entry name" value="Sheath_initiator"/>
</dbReference>
<proteinExistence type="predicted"/>
<dbReference type="RefSeq" id="WP_023163419.1">
    <property type="nucleotide sequence ID" value="NC_022592.1"/>
</dbReference>
<gene>
    <name evidence="1" type="ORF">CAETHG_3794</name>
</gene>